<comment type="caution">
    <text evidence="5">The sequence shown here is derived from an EMBL/GenBank/DDBJ whole genome shotgun (WGS) entry which is preliminary data.</text>
</comment>
<reference evidence="5 7" key="1">
    <citation type="submission" date="2014-07" db="EMBL/GenBank/DDBJ databases">
        <title>Draft genome sequence of Nonlabens ulvanivorans, an ulvan degrading bacterium.</title>
        <authorList>
            <person name="Kopel M."/>
            <person name="Helbert W."/>
            <person name="Henrissat B."/>
            <person name="Doniger T."/>
            <person name="Banin E."/>
        </authorList>
    </citation>
    <scope>NUCLEOTIDE SEQUENCE [LARGE SCALE GENOMIC DNA]</scope>
    <source>
        <strain evidence="5 7">PLR</strain>
    </source>
</reference>
<dbReference type="Gene3D" id="1.50.10.20">
    <property type="match status" value="1"/>
</dbReference>
<proteinExistence type="inferred from homology"/>
<dbReference type="InterPro" id="IPR011626">
    <property type="entry name" value="Alpha-macroglobulin_TED"/>
</dbReference>
<dbReference type="Pfam" id="PF17973">
    <property type="entry name" value="bMG10"/>
    <property type="match status" value="1"/>
</dbReference>
<dbReference type="Gene3D" id="2.60.40.1930">
    <property type="match status" value="1"/>
</dbReference>
<reference evidence="6 8" key="2">
    <citation type="submission" date="2018-03" db="EMBL/GenBank/DDBJ databases">
        <title>Genomic Encyclopedia of Archaeal and Bacterial Type Strains, Phase II (KMG-II): from individual species to whole genera.</title>
        <authorList>
            <person name="Goeker M."/>
        </authorList>
    </citation>
    <scope>NUCLEOTIDE SEQUENCE [LARGE SCALE GENOMIC DNA]</scope>
    <source>
        <strain evidence="6 8">DSM 22727</strain>
    </source>
</reference>
<evidence type="ECO:0000256" key="1">
    <source>
        <dbReference type="ARBA" id="ARBA00010556"/>
    </source>
</evidence>
<sequence>MKKLILALCTVMLLFACKDDQQINTEENVNTFFKFREYVAQVSDNVISAREPIIIRLNEPVESWKVDMELENDIMTLSPRANGIVKSLDHQTIAFVPDEPLEQDTKYKVSFKLGKVKDVPADFKTFDFELKTIKQDFIVRTEPVSSYDSNYQFISGSIISSDVMTLTNADLLLKATLNGKELPIKILDNNELGKYFEFKIDSIKRPVEDEEIEVSWNGKSIGVDSKGDNVVRIPGKNSFSVTDIELFNNDSQYILVNFSDPLQTGQNLDGLIQIEGVDKYKFEVDGNEVKLYPNKTVTGSKKVEVFTGIKSVDGYNLKFPFSSYIAFEQVEPAVELVRNGTILPSSQNLKINFKAVNLKAVDVWVYKVYTNNVLQYLQSNNLSNKGNLRNVGRPVARDVIDLAGSGKDVTKWNVFSIDLSKIIAPDPGALYRVEFKYKKAYSAYNCDDSTLEETEDEEEIDFDVSFESSNWDSYQNYYYDDYYYDYDWSERDNPCSNSFYRNKSVSTNVLASDLGITVKRGENNTYLVAINNILTTKPLGGARVELFNFQQQEIYEGRTNAQGLLHIDLRDEKAFFAQVSYNNQFGYVRLDDGNALPVSKFDTAGKNLSNGLKGYVYGERGVWRPGDHIYLTFVLNDADNKLPNGHPIKLELRNPNGKITHREVLKNGLNNFYRFDLKTDDEAPTGNWNARIEVGGSTFNKTLKIETIKPNRLKVKLDFEDEILKSGKASTGTLETMWLHGATAKGLKADITAKLYPTTTKFEDYNSYIFDDPSRYYDTEEVEVLNSSVNQQGQASFTFKPGMSTEAPGMLKASFLTKVYENGGDFSTNVTTKIYSPYDTYVGLDVPPGDKRRGMLVTDRDHKFDVVTVDENGKPKATKNLEVKVYKVNWRWWWQSSSNSLSRYESREYKELIMQTTVSTGSNGKGDFKFNLEYPEWGRYLVRVYDPTSGHATGKLVYVDWPGWAGKSRKTDPETASMLIFNADKEKYVVGENAKITFPSTSDGRALVTIENGTEVLDAQWVNTTKDETVVNIPLNNLYVPNVFVHITYLQPHEQTANDLPLRMYGVIPLLVENKASHLYPVIHMPDELAPESQTTIKVSEKNGKAMTYTIAVVDEGLLDLTNFKTPNAWDTFFAREALGVKTWDIFDDVVGAYGGRIDAAFEIGGDGTAQDAKGKKANRFTPMVIHLGPFQLEAGSSKSHTIDIPRYVGSVRTMVVAGNDLTESYGNAEKTTAVKKPLMMLASLPRKLSPGETVKLPVTIFAMDKKVKNVSVTMENSPYFEFLNGNSQKLSFTETGDQIAYFDVKVKSQAGIAKLELRASGNGEKAAYSTEIDIVNPNPYTTISEKAEVAAGATVSVPITPFGTGGTNSAQVSFSSLPSMDLGRRLSYLIRYPHGCVEQTTSAAFPQLHLSKVVDLTSTKQAATSKNIKAAIRKLGRYQRSGGGFSYWPGYGSANDWGTSYAGHFLIEAEKMGYTIPISFKSNWIAYQKRASKEWRYTEWNDMHQAYRLYTLALAGAPDLSSMNRLRETRNLSNESKLRLAAAYALVGQQKAANELVSNSNIDFKPSRYDYRTYGSPQRNRAMALETMILLKENSKARNLVEDLAKGLDSQKYYSTQETAYSLLAISKYADFIGGKGIDVSYSFKANSTSVSSGKSLASRDLEIDTQETSISVTNNGENSIFITTATTGKLPVGEEKAVKSKLSAIVSYTDGNGKAIDMSNIIQGTEITAKVIITNTTGLYVNDIALSQILPSGWEIVNTRFTEYGDNTSNKAEYTDIRDDRVNYYFSLQANKSITFETVINASYLGNYYLPGIQCEAMYDNEYIVRNKGQWVEIKR</sequence>
<dbReference type="SMART" id="SM01359">
    <property type="entry name" value="A2M_N_2"/>
    <property type="match status" value="1"/>
</dbReference>
<dbReference type="CDD" id="cd02891">
    <property type="entry name" value="A2M_like"/>
    <property type="match status" value="1"/>
</dbReference>
<dbReference type="PANTHER" id="PTHR40094:SF1">
    <property type="entry name" value="UBIQUITIN DOMAIN-CONTAINING PROTEIN"/>
    <property type="match status" value="1"/>
</dbReference>
<dbReference type="Gene3D" id="2.60.40.3710">
    <property type="match status" value="1"/>
</dbReference>
<protein>
    <submittedName>
        <fullName evidence="5">Membrane protein</fullName>
    </submittedName>
</protein>
<evidence type="ECO:0000259" key="3">
    <source>
        <dbReference type="SMART" id="SM01359"/>
    </source>
</evidence>
<dbReference type="Pfam" id="PF17972">
    <property type="entry name" value="bMG5"/>
    <property type="match status" value="1"/>
</dbReference>
<dbReference type="PROSITE" id="PS51257">
    <property type="entry name" value="PROKAR_LIPOPROTEIN"/>
    <property type="match status" value="1"/>
</dbReference>
<accession>A0A084JTX0</accession>
<evidence type="ECO:0000313" key="5">
    <source>
        <dbReference type="EMBL" id="KEZ92404.1"/>
    </source>
</evidence>
<keyword evidence="2" id="KW-0732">Signal</keyword>
<dbReference type="GO" id="GO:0004866">
    <property type="term" value="F:endopeptidase inhibitor activity"/>
    <property type="evidence" value="ECO:0007669"/>
    <property type="project" value="InterPro"/>
</dbReference>
<evidence type="ECO:0000256" key="2">
    <source>
        <dbReference type="ARBA" id="ARBA00022729"/>
    </source>
</evidence>
<dbReference type="Pfam" id="PF00207">
    <property type="entry name" value="A2M"/>
    <property type="match status" value="1"/>
</dbReference>
<dbReference type="InterPro" id="IPR041203">
    <property type="entry name" value="Bact_A2M_MG5"/>
</dbReference>
<dbReference type="RefSeq" id="WP_036583190.1">
    <property type="nucleotide sequence ID" value="NZ_JPJI01000032.1"/>
</dbReference>
<feature type="domain" description="Alpha-2-macroglobulin" evidence="4">
    <location>
        <begin position="1185"/>
        <end position="1275"/>
    </location>
</feature>
<evidence type="ECO:0000313" key="6">
    <source>
        <dbReference type="EMBL" id="PRX15240.1"/>
    </source>
</evidence>
<dbReference type="Proteomes" id="UP000239997">
    <property type="component" value="Unassembled WGS sequence"/>
</dbReference>
<feature type="domain" description="Alpha-2-macroglobulin bait region" evidence="3">
    <location>
        <begin position="979"/>
        <end position="1121"/>
    </location>
</feature>
<organism evidence="5 7">
    <name type="scientific">Nonlabens ulvanivorans</name>
    <name type="common">Persicivirga ulvanivorans</name>
    <dbReference type="NCBI Taxonomy" id="906888"/>
    <lineage>
        <taxon>Bacteria</taxon>
        <taxon>Pseudomonadati</taxon>
        <taxon>Bacteroidota</taxon>
        <taxon>Flavobacteriia</taxon>
        <taxon>Flavobacteriales</taxon>
        <taxon>Flavobacteriaceae</taxon>
        <taxon>Nonlabens</taxon>
    </lineage>
</organism>
<evidence type="ECO:0000313" key="8">
    <source>
        <dbReference type="Proteomes" id="UP000239997"/>
    </source>
</evidence>
<dbReference type="InterPro" id="IPR001599">
    <property type="entry name" value="Macroglobln_a2"/>
</dbReference>
<dbReference type="Pfam" id="PF07678">
    <property type="entry name" value="TED_complement"/>
    <property type="match status" value="1"/>
</dbReference>
<dbReference type="Pfam" id="PF01835">
    <property type="entry name" value="MG2"/>
    <property type="match status" value="1"/>
</dbReference>
<dbReference type="EMBL" id="JPJI01000032">
    <property type="protein sequence ID" value="KEZ92404.1"/>
    <property type="molecule type" value="Genomic_DNA"/>
</dbReference>
<dbReference type="Proteomes" id="UP000028531">
    <property type="component" value="Unassembled WGS sequence"/>
</dbReference>
<dbReference type="InterPro" id="IPR047565">
    <property type="entry name" value="Alpha-macroglob_thiol-ester_cl"/>
</dbReference>
<dbReference type="Pfam" id="PF07703">
    <property type="entry name" value="A2M_BRD"/>
    <property type="match status" value="1"/>
</dbReference>
<dbReference type="InterPro" id="IPR008930">
    <property type="entry name" value="Terpenoid_cyclase/PrenylTrfase"/>
</dbReference>
<keyword evidence="8" id="KW-1185">Reference proteome</keyword>
<dbReference type="SUPFAM" id="SSF48239">
    <property type="entry name" value="Terpenoid cyclases/Protein prenyltransferases"/>
    <property type="match status" value="1"/>
</dbReference>
<dbReference type="InterPro" id="IPR041246">
    <property type="entry name" value="Bact_MG10"/>
</dbReference>
<dbReference type="OrthoDB" id="9767116at2"/>
<dbReference type="InterPro" id="IPR021868">
    <property type="entry name" value="Alpha_2_Macroglob_MG3"/>
</dbReference>
<dbReference type="InterPro" id="IPR051802">
    <property type="entry name" value="YfhM-like"/>
</dbReference>
<dbReference type="Pfam" id="PF11974">
    <property type="entry name" value="bMG3"/>
    <property type="match status" value="1"/>
</dbReference>
<evidence type="ECO:0000313" key="7">
    <source>
        <dbReference type="Proteomes" id="UP000028531"/>
    </source>
</evidence>
<dbReference type="EMBL" id="PVNA01000001">
    <property type="protein sequence ID" value="PRX15240.1"/>
    <property type="molecule type" value="Genomic_DNA"/>
</dbReference>
<dbReference type="GO" id="GO:0005615">
    <property type="term" value="C:extracellular space"/>
    <property type="evidence" value="ECO:0007669"/>
    <property type="project" value="InterPro"/>
</dbReference>
<gene>
    <name evidence="5" type="ORF">IL45_09640</name>
    <name evidence="6" type="ORF">LY02_00455</name>
</gene>
<dbReference type="PANTHER" id="PTHR40094">
    <property type="entry name" value="ALPHA-2-MACROGLOBULIN HOMOLOG"/>
    <property type="match status" value="1"/>
</dbReference>
<dbReference type="InterPro" id="IPR041462">
    <property type="entry name" value="Bact_A2M_MG6"/>
</dbReference>
<dbReference type="SMART" id="SM01419">
    <property type="entry name" value="Thiol-ester_cl"/>
    <property type="match status" value="1"/>
</dbReference>
<dbReference type="Pfam" id="PF17962">
    <property type="entry name" value="bMG6"/>
    <property type="match status" value="1"/>
</dbReference>
<name>A0A084JTX0_NONUL</name>
<comment type="similarity">
    <text evidence="1">Belongs to the protease inhibitor I39 (alpha-2-macroglobulin) family. Bacterial alpha-2-macroglobulin subfamily.</text>
</comment>
<dbReference type="InterPro" id="IPR011625">
    <property type="entry name" value="A2M_N_BRD"/>
</dbReference>
<evidence type="ECO:0000259" key="4">
    <source>
        <dbReference type="SMART" id="SM01360"/>
    </source>
</evidence>
<dbReference type="SMART" id="SM01360">
    <property type="entry name" value="A2M"/>
    <property type="match status" value="1"/>
</dbReference>
<dbReference type="InterPro" id="IPR002890">
    <property type="entry name" value="MG2"/>
</dbReference>